<dbReference type="GO" id="GO:0071949">
    <property type="term" value="F:FAD binding"/>
    <property type="evidence" value="ECO:0007669"/>
    <property type="project" value="InterPro"/>
</dbReference>
<dbReference type="SUPFAM" id="SSF51905">
    <property type="entry name" value="FAD/NAD(P)-binding domain"/>
    <property type="match status" value="1"/>
</dbReference>
<keyword evidence="3" id="KW-0274">FAD</keyword>
<keyword evidence="4" id="KW-0560">Oxidoreductase</keyword>
<name>A0A4V2JEC0_9HYPH</name>
<comment type="caution">
    <text evidence="7">The sequence shown here is derived from an EMBL/GenBank/DDBJ whole genome shotgun (WGS) entry which is preliminary data.</text>
</comment>
<proteinExistence type="predicted"/>
<dbReference type="PANTHER" id="PTHR13789">
    <property type="entry name" value="MONOOXYGENASE"/>
    <property type="match status" value="1"/>
</dbReference>
<dbReference type="Gene3D" id="3.50.50.60">
    <property type="entry name" value="FAD/NAD(P)-binding domain"/>
    <property type="match status" value="1"/>
</dbReference>
<dbReference type="InterPro" id="IPR050493">
    <property type="entry name" value="FAD-dep_Monooxygenase_BioMet"/>
</dbReference>
<evidence type="ECO:0000256" key="4">
    <source>
        <dbReference type="ARBA" id="ARBA00023002"/>
    </source>
</evidence>
<feature type="domain" description="FAD-binding" evidence="6">
    <location>
        <begin position="5"/>
        <end position="334"/>
    </location>
</feature>
<dbReference type="SUPFAM" id="SSF54373">
    <property type="entry name" value="FAD-linked reductases, C-terminal domain"/>
    <property type="match status" value="1"/>
</dbReference>
<evidence type="ECO:0000256" key="5">
    <source>
        <dbReference type="ARBA" id="ARBA00023033"/>
    </source>
</evidence>
<dbReference type="Pfam" id="PF01494">
    <property type="entry name" value="FAD_binding_3"/>
    <property type="match status" value="1"/>
</dbReference>
<gene>
    <name evidence="7" type="ORF">EYR15_00300</name>
</gene>
<dbReference type="AlphaFoldDB" id="A0A4V2JEC0"/>
<evidence type="ECO:0000256" key="1">
    <source>
        <dbReference type="ARBA" id="ARBA00001974"/>
    </source>
</evidence>
<dbReference type="Proteomes" id="UP000291613">
    <property type="component" value="Unassembled WGS sequence"/>
</dbReference>
<dbReference type="GO" id="GO:0004497">
    <property type="term" value="F:monooxygenase activity"/>
    <property type="evidence" value="ECO:0007669"/>
    <property type="project" value="UniProtKB-KW"/>
</dbReference>
<dbReference type="OrthoDB" id="4230779at2"/>
<evidence type="ECO:0000313" key="7">
    <source>
        <dbReference type="EMBL" id="TBN54656.1"/>
    </source>
</evidence>
<dbReference type="PRINTS" id="PR00420">
    <property type="entry name" value="RNGMNOXGNASE"/>
</dbReference>
<keyword evidence="5" id="KW-0503">Monooxygenase</keyword>
<dbReference type="InterPro" id="IPR002938">
    <property type="entry name" value="FAD-bd"/>
</dbReference>
<accession>A0A4V2JEC0</accession>
<dbReference type="InterPro" id="IPR036188">
    <property type="entry name" value="FAD/NAD-bd_sf"/>
</dbReference>
<evidence type="ECO:0000259" key="6">
    <source>
        <dbReference type="Pfam" id="PF01494"/>
    </source>
</evidence>
<keyword evidence="2" id="KW-0285">Flavoprotein</keyword>
<reference evidence="7 8" key="1">
    <citation type="submission" date="2019-02" db="EMBL/GenBank/DDBJ databases">
        <title>Hansschlegelia quercus sp. nov., a novel methylotrophic bacterium from buds of oak (Quercus robur L.).</title>
        <authorList>
            <person name="Agafonova N.V."/>
            <person name="Kaparullina E.N."/>
            <person name="Grouzdev D.S."/>
            <person name="Doronina N.V."/>
        </authorList>
    </citation>
    <scope>NUCLEOTIDE SEQUENCE [LARGE SCALE GENOMIC DNA]</scope>
    <source>
        <strain evidence="7 8">Dub</strain>
    </source>
</reference>
<dbReference type="EMBL" id="SIUB01000001">
    <property type="protein sequence ID" value="TBN54656.1"/>
    <property type="molecule type" value="Genomic_DNA"/>
</dbReference>
<dbReference type="RefSeq" id="WP_131000909.1">
    <property type="nucleotide sequence ID" value="NZ_JBHSZR010000002.1"/>
</dbReference>
<dbReference type="PANTHER" id="PTHR13789:SF318">
    <property type="entry name" value="GERANYLGERANYL DIPHOSPHATE REDUCTASE"/>
    <property type="match status" value="1"/>
</dbReference>
<keyword evidence="8" id="KW-1185">Reference proteome</keyword>
<organism evidence="7 8">
    <name type="scientific">Hansschlegelia quercus</name>
    <dbReference type="NCBI Taxonomy" id="2528245"/>
    <lineage>
        <taxon>Bacteria</taxon>
        <taxon>Pseudomonadati</taxon>
        <taxon>Pseudomonadota</taxon>
        <taxon>Alphaproteobacteria</taxon>
        <taxon>Hyphomicrobiales</taxon>
        <taxon>Methylopilaceae</taxon>
        <taxon>Hansschlegelia</taxon>
    </lineage>
</organism>
<sequence length="380" mass="40248">MSDSATLIVGAGIGGLTLALSLARRGHSVRLFERAQKLEETGAGVQLSPNASRILDGLGLGPALDAAATRPEAVSIVDGLSGRELKRLPLGIAAERRWGAPYRVIHRADLQSILRDAVLAEPAAALGLGSEVRTVRETGTGVALDFVRDGAEETVEGARLVGADGLRSVMRTAVKLPPHVRKTGLKAWRTVLPAGALSSRFSVADVAVWLGPSAHFVVYPVRGGREANLVLIGSEAVASPETMVARFAPPARAIVAAAQSWTEWPLADRDPDARMHRGRIALLGDAAHAALPSLAQGAAFAIEDAATLARLIVESGPDPFEAYEKTRLVRVARMQMRARRQIQIDHLSGVAALARNAALMATPAGVLLSGLDWIYSWRDR</sequence>
<protein>
    <submittedName>
        <fullName evidence="7">FAD-binding protein</fullName>
    </submittedName>
</protein>
<evidence type="ECO:0000313" key="8">
    <source>
        <dbReference type="Proteomes" id="UP000291613"/>
    </source>
</evidence>
<evidence type="ECO:0000256" key="3">
    <source>
        <dbReference type="ARBA" id="ARBA00022827"/>
    </source>
</evidence>
<evidence type="ECO:0000256" key="2">
    <source>
        <dbReference type="ARBA" id="ARBA00022630"/>
    </source>
</evidence>
<comment type="cofactor">
    <cofactor evidence="1">
        <name>FAD</name>
        <dbReference type="ChEBI" id="CHEBI:57692"/>
    </cofactor>
</comment>